<dbReference type="InterPro" id="IPR027039">
    <property type="entry name" value="Crtac1"/>
</dbReference>
<dbReference type="InterPro" id="IPR028994">
    <property type="entry name" value="Integrin_alpha_N"/>
</dbReference>
<evidence type="ECO:0000313" key="3">
    <source>
        <dbReference type="EMBL" id="MEJ8567155.1"/>
    </source>
</evidence>
<dbReference type="Pfam" id="PF13517">
    <property type="entry name" value="FG-GAP_3"/>
    <property type="match status" value="3"/>
</dbReference>
<feature type="domain" description="ASPIC/UnbV" evidence="2">
    <location>
        <begin position="453"/>
        <end position="520"/>
    </location>
</feature>
<dbReference type="PANTHER" id="PTHR16026">
    <property type="entry name" value="CARTILAGE ACIDIC PROTEIN 1"/>
    <property type="match status" value="1"/>
</dbReference>
<evidence type="ECO:0000313" key="4">
    <source>
        <dbReference type="Proteomes" id="UP001359886"/>
    </source>
</evidence>
<organism evidence="3 4">
    <name type="scientific">Elongatibacter sediminis</name>
    <dbReference type="NCBI Taxonomy" id="3119006"/>
    <lineage>
        <taxon>Bacteria</taxon>
        <taxon>Pseudomonadati</taxon>
        <taxon>Pseudomonadota</taxon>
        <taxon>Gammaproteobacteria</taxon>
        <taxon>Chromatiales</taxon>
        <taxon>Wenzhouxiangellaceae</taxon>
        <taxon>Elongatibacter</taxon>
    </lineage>
</organism>
<sequence>MTRTARQIRLRRFLLLPIGTLLLAWVPAAVAQWAFEEVSLARGLGGYAMAVGPVGGAAAADYDNDGDIDLFVPTAEGKSDLLFRNDGSGQFSDVSNASGFTLTHNHRAALWFDFDGDHLLDLVVGGDCRTDPLSDGVCEQTENLRLYRQRHDHTFEDVTDGSGLEASWGGRANAHRSGLAAGDIDNDGWLDLYVNDWNGRAWLYRNDRDGSFTDVTVAAGLTDQTFEHHQAIFYDFNGDGWQDIYVAVDFFTPNFLWINQGDGTFVDRSQEAGTGNAMTDMGIALGDYDNDGDMDLYVTNITRNGDHNVFLRNDSTGNALAFTEIAEAVGVDEGYWGWGTTFLDADNDGWLDLAATNGQTVGQWSDDPSLFYRNLANDPVSFEDVSEAVGFDDTFIGASLIAFDHDRDGDLDLLQTAQGVGDLQLLDNQPDTAASQRHYLVVRPRMPGNNHFAIGAQVHVTAGPLQLMRAIRAGTSTLGQEPAEAFFGLGPYDHADEVRVVWPDGRQTVMGEVAAGQVVTVESESPFTINAGLNDAWFNPDTSGQGFFVTVLPALGKVFLAWFTYDTERPDAAVQASLGGPGQRWLTAFGDYAGHQAVLDIEVTRGGVFDAGSPSPTQQPDGEIVLEFSSCSAGTVSYDIPSIGRKGVVPIQRLASDNVARCEAAVVQ</sequence>
<reference evidence="3 4" key="1">
    <citation type="submission" date="2024-02" db="EMBL/GenBank/DDBJ databases">
        <title>A novel Wenzhouxiangellaceae bacterium, isolated from coastal sediments.</title>
        <authorList>
            <person name="Du Z.-J."/>
            <person name="Ye Y.-Q."/>
            <person name="Zhang X.-Y."/>
        </authorList>
    </citation>
    <scope>NUCLEOTIDE SEQUENCE [LARGE SCALE GENOMIC DNA]</scope>
    <source>
        <strain evidence="3 4">CH-27</strain>
    </source>
</reference>
<dbReference type="InterPro" id="IPR011519">
    <property type="entry name" value="UnbV_ASPIC"/>
</dbReference>
<evidence type="ECO:0000256" key="1">
    <source>
        <dbReference type="ARBA" id="ARBA00022729"/>
    </source>
</evidence>
<dbReference type="RefSeq" id="WP_354694471.1">
    <property type="nucleotide sequence ID" value="NZ_JAZHOG010000003.1"/>
</dbReference>
<keyword evidence="1" id="KW-0732">Signal</keyword>
<dbReference type="EMBL" id="JAZHOG010000003">
    <property type="protein sequence ID" value="MEJ8567155.1"/>
    <property type="molecule type" value="Genomic_DNA"/>
</dbReference>
<dbReference type="Gene3D" id="2.130.10.130">
    <property type="entry name" value="Integrin alpha, N-terminal"/>
    <property type="match status" value="1"/>
</dbReference>
<protein>
    <submittedName>
        <fullName evidence="3">CRTAC1 family protein</fullName>
    </submittedName>
</protein>
<dbReference type="Proteomes" id="UP001359886">
    <property type="component" value="Unassembled WGS sequence"/>
</dbReference>
<dbReference type="PANTHER" id="PTHR16026:SF0">
    <property type="entry name" value="CARTILAGE ACIDIC PROTEIN 1"/>
    <property type="match status" value="1"/>
</dbReference>
<comment type="caution">
    <text evidence="3">The sequence shown here is derived from an EMBL/GenBank/DDBJ whole genome shotgun (WGS) entry which is preliminary data.</text>
</comment>
<name>A0AAW9RFI7_9GAMM</name>
<dbReference type="AlphaFoldDB" id="A0AAW9RFI7"/>
<accession>A0AAW9RFI7</accession>
<keyword evidence="4" id="KW-1185">Reference proteome</keyword>
<evidence type="ECO:0000259" key="2">
    <source>
        <dbReference type="Pfam" id="PF07593"/>
    </source>
</evidence>
<dbReference type="InterPro" id="IPR013517">
    <property type="entry name" value="FG-GAP"/>
</dbReference>
<gene>
    <name evidence="3" type="ORF">V3330_05910</name>
</gene>
<dbReference type="Pfam" id="PF07593">
    <property type="entry name" value="UnbV_ASPIC"/>
    <property type="match status" value="1"/>
</dbReference>
<dbReference type="SUPFAM" id="SSF69318">
    <property type="entry name" value="Integrin alpha N-terminal domain"/>
    <property type="match status" value="2"/>
</dbReference>
<proteinExistence type="predicted"/>